<reference evidence="1" key="1">
    <citation type="journal article" date="2014" name="Int. J. Syst. Evol. Microbiol.">
        <title>Complete genome sequence of Corynebacterium casei LMG S-19264T (=DSM 44701T), isolated from a smear-ripened cheese.</title>
        <authorList>
            <consortium name="US DOE Joint Genome Institute (JGI-PGF)"/>
            <person name="Walter F."/>
            <person name="Albersmeier A."/>
            <person name="Kalinowski J."/>
            <person name="Ruckert C."/>
        </authorList>
    </citation>
    <scope>NUCLEOTIDE SEQUENCE</scope>
    <source>
        <strain evidence="1">JCM 4386</strain>
    </source>
</reference>
<evidence type="ECO:0000313" key="2">
    <source>
        <dbReference type="Proteomes" id="UP000606194"/>
    </source>
</evidence>
<accession>A0A918G9E8</accession>
<keyword evidence="2" id="KW-1185">Reference proteome</keyword>
<reference evidence="1" key="2">
    <citation type="submission" date="2020-09" db="EMBL/GenBank/DDBJ databases">
        <authorList>
            <person name="Sun Q."/>
            <person name="Ohkuma M."/>
        </authorList>
    </citation>
    <scope>NUCLEOTIDE SEQUENCE</scope>
    <source>
        <strain evidence="1">JCM 4386</strain>
    </source>
</reference>
<evidence type="ECO:0000313" key="1">
    <source>
        <dbReference type="EMBL" id="GGS24786.1"/>
    </source>
</evidence>
<dbReference type="EMBL" id="BMTL01000045">
    <property type="protein sequence ID" value="GGS24786.1"/>
    <property type="molecule type" value="Genomic_DNA"/>
</dbReference>
<name>A0A918G9E8_9ACTN</name>
<comment type="caution">
    <text evidence="1">The sequence shown here is derived from an EMBL/GenBank/DDBJ whole genome shotgun (WGS) entry which is preliminary data.</text>
</comment>
<sequence>MHRHGVTSAEGTAFHLAGLLNAAERTGLATGPLTDYLVRDETPPPAVVERAARAGVAVLPVPTRA</sequence>
<protein>
    <submittedName>
        <fullName evidence="1">Uncharacterized protein</fullName>
    </submittedName>
</protein>
<dbReference type="AlphaFoldDB" id="A0A918G9E8"/>
<proteinExistence type="predicted"/>
<gene>
    <name evidence="1" type="ORF">GCM10010269_74350</name>
</gene>
<dbReference type="Proteomes" id="UP000606194">
    <property type="component" value="Unassembled WGS sequence"/>
</dbReference>
<organism evidence="1 2">
    <name type="scientific">Streptomyces humidus</name>
    <dbReference type="NCBI Taxonomy" id="52259"/>
    <lineage>
        <taxon>Bacteria</taxon>
        <taxon>Bacillati</taxon>
        <taxon>Actinomycetota</taxon>
        <taxon>Actinomycetes</taxon>
        <taxon>Kitasatosporales</taxon>
        <taxon>Streptomycetaceae</taxon>
        <taxon>Streptomyces</taxon>
    </lineage>
</organism>